<dbReference type="Proteomes" id="UP000549394">
    <property type="component" value="Unassembled WGS sequence"/>
</dbReference>
<gene>
    <name evidence="6" type="ORF">DGYR_LOCUS3797</name>
</gene>
<keyword evidence="4" id="KW-0862">Zinc</keyword>
<dbReference type="InterPro" id="IPR036388">
    <property type="entry name" value="WH-like_DNA-bd_sf"/>
</dbReference>
<accession>A0A7I8VIB9</accession>
<dbReference type="GO" id="GO:0046872">
    <property type="term" value="F:metal ion binding"/>
    <property type="evidence" value="ECO:0007669"/>
    <property type="project" value="UniProtKB-KW"/>
</dbReference>
<comment type="caution">
    <text evidence="6">The sequence shown here is derived from an EMBL/GenBank/DDBJ whole genome shotgun (WGS) entry which is preliminary data.</text>
</comment>
<dbReference type="Pfam" id="PF00753">
    <property type="entry name" value="Lactamase_B"/>
    <property type="match status" value="1"/>
</dbReference>
<evidence type="ECO:0000259" key="5">
    <source>
        <dbReference type="SMART" id="SM00849"/>
    </source>
</evidence>
<protein>
    <submittedName>
        <fullName evidence="6">DgyrCDS4033</fullName>
    </submittedName>
</protein>
<reference evidence="6 7" key="1">
    <citation type="submission" date="2020-08" db="EMBL/GenBank/DDBJ databases">
        <authorList>
            <person name="Hejnol A."/>
        </authorList>
    </citation>
    <scope>NUCLEOTIDE SEQUENCE [LARGE SCALE GENOMIC DNA]</scope>
</reference>
<keyword evidence="2" id="KW-0479">Metal-binding</keyword>
<dbReference type="Pfam" id="PF17778">
    <property type="entry name" value="WHD_BLACT"/>
    <property type="match status" value="1"/>
</dbReference>
<dbReference type="PANTHER" id="PTHR23131">
    <property type="entry name" value="ENDORIBONUCLEASE LACTB2"/>
    <property type="match status" value="1"/>
</dbReference>
<keyword evidence="3" id="KW-0378">Hydrolase</keyword>
<dbReference type="CDD" id="cd07722">
    <property type="entry name" value="LACTB2-like_MBL-fold"/>
    <property type="match status" value="1"/>
</dbReference>
<comment type="similarity">
    <text evidence="1">Belongs to the metallo-beta-lactamase superfamily. Glyoxalase II family.</text>
</comment>
<organism evidence="6 7">
    <name type="scientific">Dimorphilus gyrociliatus</name>
    <dbReference type="NCBI Taxonomy" id="2664684"/>
    <lineage>
        <taxon>Eukaryota</taxon>
        <taxon>Metazoa</taxon>
        <taxon>Spiralia</taxon>
        <taxon>Lophotrochozoa</taxon>
        <taxon>Annelida</taxon>
        <taxon>Polychaeta</taxon>
        <taxon>Polychaeta incertae sedis</taxon>
        <taxon>Dinophilidae</taxon>
        <taxon>Dimorphilus</taxon>
    </lineage>
</organism>
<keyword evidence="7" id="KW-1185">Reference proteome</keyword>
<dbReference type="GO" id="GO:0003727">
    <property type="term" value="F:single-stranded RNA binding"/>
    <property type="evidence" value="ECO:0007669"/>
    <property type="project" value="TreeGrafter"/>
</dbReference>
<dbReference type="Gene3D" id="1.10.10.10">
    <property type="entry name" value="Winged helix-like DNA-binding domain superfamily/Winged helix DNA-binding domain"/>
    <property type="match status" value="1"/>
</dbReference>
<dbReference type="OrthoDB" id="17458at2759"/>
<proteinExistence type="inferred from homology"/>
<dbReference type="EMBL" id="CAJFCJ010000005">
    <property type="protein sequence ID" value="CAD5115011.1"/>
    <property type="molecule type" value="Genomic_DNA"/>
</dbReference>
<name>A0A7I8VIB9_9ANNE</name>
<dbReference type="SMART" id="SM00849">
    <property type="entry name" value="Lactamase_B"/>
    <property type="match status" value="1"/>
</dbReference>
<dbReference type="Gene3D" id="3.60.15.10">
    <property type="entry name" value="Ribonuclease Z/Hydroxyacylglutathione hydrolase-like"/>
    <property type="match status" value="1"/>
</dbReference>
<evidence type="ECO:0000256" key="3">
    <source>
        <dbReference type="ARBA" id="ARBA00022801"/>
    </source>
</evidence>
<dbReference type="AlphaFoldDB" id="A0A7I8VIB9"/>
<dbReference type="InterPro" id="IPR036866">
    <property type="entry name" value="RibonucZ/Hydroxyglut_hydro"/>
</dbReference>
<feature type="domain" description="Metallo-beta-lactamase" evidence="5">
    <location>
        <begin position="37"/>
        <end position="206"/>
    </location>
</feature>
<dbReference type="FunFam" id="3.60.15.10:FF:000017">
    <property type="entry name" value="Lactamase beta 2"/>
    <property type="match status" value="1"/>
</dbReference>
<dbReference type="PANTHER" id="PTHR23131:SF0">
    <property type="entry name" value="ENDORIBONUCLEASE LACTB2"/>
    <property type="match status" value="1"/>
</dbReference>
<evidence type="ECO:0000256" key="4">
    <source>
        <dbReference type="ARBA" id="ARBA00022833"/>
    </source>
</evidence>
<dbReference type="GO" id="GO:0004521">
    <property type="term" value="F:RNA endonuclease activity"/>
    <property type="evidence" value="ECO:0007669"/>
    <property type="project" value="TreeGrafter"/>
</dbReference>
<dbReference type="InterPro" id="IPR047921">
    <property type="entry name" value="LACTB2-like_MBL-fold"/>
</dbReference>
<dbReference type="GO" id="GO:0016787">
    <property type="term" value="F:hydrolase activity"/>
    <property type="evidence" value="ECO:0007669"/>
    <property type="project" value="UniProtKB-KW"/>
</dbReference>
<evidence type="ECO:0000256" key="1">
    <source>
        <dbReference type="ARBA" id="ARBA00006759"/>
    </source>
</evidence>
<evidence type="ECO:0000256" key="2">
    <source>
        <dbReference type="ARBA" id="ARBA00022723"/>
    </source>
</evidence>
<dbReference type="InterPro" id="IPR041516">
    <property type="entry name" value="LACTB2_WH"/>
</dbReference>
<dbReference type="InterPro" id="IPR001279">
    <property type="entry name" value="Metallo-B-lactamas"/>
</dbReference>
<dbReference type="GO" id="GO:0005759">
    <property type="term" value="C:mitochondrial matrix"/>
    <property type="evidence" value="ECO:0007669"/>
    <property type="project" value="TreeGrafter"/>
</dbReference>
<evidence type="ECO:0000313" key="7">
    <source>
        <dbReference type="Proteomes" id="UP000549394"/>
    </source>
</evidence>
<sequence>MSIAYKTFKHAIPEIERLSDRVIRILGLNPSLMTLAGTNTYLIGTGKRRILVDTGSKGFPKYIENLQKVLKENDTSIGKIIITHWHNDHTGGIDEIYDNILKNDDIPLLKFKMPDGKDSSLKKHSRTYQFIEDNDVFRVDGATLRALHTPGHCEDHIMLYLEEENALFSGDAVLGEGTAVFNDLFDLMESLKKALRLEPTVLYPGHGPLVTEVKEHIGAYIEHRNNREIQIVNYLMKNASDMHSAEEIMEAIYENVPSQLHFKAVENVHFHLMKLLKEKKTGINKFFTV</sequence>
<evidence type="ECO:0000313" key="6">
    <source>
        <dbReference type="EMBL" id="CAD5115011.1"/>
    </source>
</evidence>
<dbReference type="InterPro" id="IPR050662">
    <property type="entry name" value="Sec-metab_biosynth-thioest"/>
</dbReference>
<dbReference type="SUPFAM" id="SSF56281">
    <property type="entry name" value="Metallo-hydrolase/oxidoreductase"/>
    <property type="match status" value="1"/>
</dbReference>